<dbReference type="InterPro" id="IPR016040">
    <property type="entry name" value="NAD(P)-bd_dom"/>
</dbReference>
<dbReference type="Gene3D" id="3.40.50.720">
    <property type="entry name" value="NAD(P)-binding Rossmann-like Domain"/>
    <property type="match status" value="1"/>
</dbReference>
<evidence type="ECO:0000313" key="4">
    <source>
        <dbReference type="Proteomes" id="UP001165060"/>
    </source>
</evidence>
<comment type="caution">
    <text evidence="3">The sequence shown here is derived from an EMBL/GenBank/DDBJ whole genome shotgun (WGS) entry which is preliminary data.</text>
</comment>
<gene>
    <name evidence="3" type="ORF">TeGR_g1898</name>
</gene>
<dbReference type="EMBL" id="BRYB01006015">
    <property type="protein sequence ID" value="GMI32029.1"/>
    <property type="molecule type" value="Genomic_DNA"/>
</dbReference>
<protein>
    <recommendedName>
        <fullName evidence="2">NAD(P)-binding domain-containing protein</fullName>
    </recommendedName>
</protein>
<evidence type="ECO:0000313" key="3">
    <source>
        <dbReference type="EMBL" id="GMI32029.1"/>
    </source>
</evidence>
<feature type="chain" id="PRO_5045598751" description="NAD(P)-binding domain-containing protein" evidence="1">
    <location>
        <begin position="19"/>
        <end position="274"/>
    </location>
</feature>
<evidence type="ECO:0000259" key="2">
    <source>
        <dbReference type="Pfam" id="PF13460"/>
    </source>
</evidence>
<reference evidence="3 4" key="1">
    <citation type="journal article" date="2023" name="Commun. Biol.">
        <title>Genome analysis of Parmales, the sister group of diatoms, reveals the evolutionary specialization of diatoms from phago-mixotrophs to photoautotrophs.</title>
        <authorList>
            <person name="Ban H."/>
            <person name="Sato S."/>
            <person name="Yoshikawa S."/>
            <person name="Yamada K."/>
            <person name="Nakamura Y."/>
            <person name="Ichinomiya M."/>
            <person name="Sato N."/>
            <person name="Blanc-Mathieu R."/>
            <person name="Endo H."/>
            <person name="Kuwata A."/>
            <person name="Ogata H."/>
        </authorList>
    </citation>
    <scope>NUCLEOTIDE SEQUENCE [LARGE SCALE GENOMIC DNA]</scope>
</reference>
<dbReference type="PANTHER" id="PTHR14097:SF7">
    <property type="entry name" value="OXIDOREDUCTASE HTATIP2"/>
    <property type="match status" value="1"/>
</dbReference>
<organism evidence="3 4">
    <name type="scientific">Tetraparma gracilis</name>
    <dbReference type="NCBI Taxonomy" id="2962635"/>
    <lineage>
        <taxon>Eukaryota</taxon>
        <taxon>Sar</taxon>
        <taxon>Stramenopiles</taxon>
        <taxon>Ochrophyta</taxon>
        <taxon>Bolidophyceae</taxon>
        <taxon>Parmales</taxon>
        <taxon>Triparmaceae</taxon>
        <taxon>Tetraparma</taxon>
    </lineage>
</organism>
<dbReference type="InterPro" id="IPR036291">
    <property type="entry name" value="NAD(P)-bd_dom_sf"/>
</dbReference>
<proteinExistence type="predicted"/>
<evidence type="ECO:0000256" key="1">
    <source>
        <dbReference type="SAM" id="SignalP"/>
    </source>
</evidence>
<sequence length="274" mass="28111">MNPLLLLLLVSVPVSVVGRTAAVLGATGAVGTEVVRSLLDQGYSVVLINRRSVEAFDKPGVTQHVVPMDDSLESSCASIMAAAKVSSAFITMGVGAPSKTKGQAGADQLRAVDVTLPSACARGARRAGVEHVGILTAVGADASSTPDADDGFLGLLPMARAGGPLYNQCKGQVEVNIKELGFPTFSTFRPAALLGTPNTPQIVEVVGRAVDFLLPAKYKCSEIATLADAMVLDAGEKEGAGGAEFEGAEFAVFEGEPLHELYKRTAAKGGGGEL</sequence>
<name>A0ABQ6MTB4_9STRA</name>
<dbReference type="PANTHER" id="PTHR14097">
    <property type="entry name" value="OXIDOREDUCTASE HTATIP2"/>
    <property type="match status" value="1"/>
</dbReference>
<keyword evidence="1" id="KW-0732">Signal</keyword>
<feature type="domain" description="NAD(P)-binding" evidence="2">
    <location>
        <begin position="25"/>
        <end position="148"/>
    </location>
</feature>
<dbReference type="Pfam" id="PF13460">
    <property type="entry name" value="NAD_binding_10"/>
    <property type="match status" value="1"/>
</dbReference>
<dbReference type="Proteomes" id="UP001165060">
    <property type="component" value="Unassembled WGS sequence"/>
</dbReference>
<accession>A0ABQ6MTB4</accession>
<feature type="signal peptide" evidence="1">
    <location>
        <begin position="1"/>
        <end position="18"/>
    </location>
</feature>
<dbReference type="SUPFAM" id="SSF51735">
    <property type="entry name" value="NAD(P)-binding Rossmann-fold domains"/>
    <property type="match status" value="1"/>
</dbReference>
<keyword evidence="4" id="KW-1185">Reference proteome</keyword>